<reference evidence="1 2" key="1">
    <citation type="journal article" date="2024" name="Int. J. Syst. Evol. Microbiol.">
        <title>Virgibacillus tibetensis sp. nov., isolated from salt lake on the Tibetan Plateau of China.</title>
        <authorList>
            <person name="Phurbu D."/>
            <person name="Liu Z.-X."/>
            <person name="Wang R."/>
            <person name="Zheng Y.-Y."/>
            <person name="Liu H.-C."/>
            <person name="Zhou Y.-G."/>
            <person name="Yu Y.-J."/>
            <person name="Li A.-H."/>
        </authorList>
    </citation>
    <scope>NUCLEOTIDE SEQUENCE [LARGE SCALE GENOMIC DNA]</scope>
    <source>
        <strain evidence="1 2">C22-A2</strain>
    </source>
</reference>
<dbReference type="EMBL" id="JARZFX010000010">
    <property type="protein sequence ID" value="MEC5425108.1"/>
    <property type="molecule type" value="Genomic_DNA"/>
</dbReference>
<dbReference type="Proteomes" id="UP001335737">
    <property type="component" value="Unassembled WGS sequence"/>
</dbReference>
<gene>
    <name evidence="1" type="ORF">QGM71_16605</name>
</gene>
<accession>A0ABU6KIU9</accession>
<proteinExistence type="predicted"/>
<dbReference type="Gene3D" id="3.40.50.450">
    <property type="match status" value="1"/>
</dbReference>
<protein>
    <submittedName>
        <fullName evidence="1">Group-specific protein</fullName>
    </submittedName>
</protein>
<keyword evidence="2" id="KW-1185">Reference proteome</keyword>
<dbReference type="RefSeq" id="WP_327608663.1">
    <property type="nucleotide sequence ID" value="NZ_JARZFX010000010.1"/>
</dbReference>
<evidence type="ECO:0000313" key="2">
    <source>
        <dbReference type="Proteomes" id="UP001335737"/>
    </source>
</evidence>
<evidence type="ECO:0000313" key="1">
    <source>
        <dbReference type="EMBL" id="MEC5425108.1"/>
    </source>
</evidence>
<name>A0ABU6KIU9_9BACI</name>
<sequence length="125" mass="14163">MKFYIASGFRNKQVVRYVSQKLLSQGYTHTYDWTLNQRATSPEQLRKIGTLEKQAIVDCEALILLLPAGYGSHTELGMALALGKRVYIYSEKEIEPATASTFYFVDGVIRTHGDIDKFIERIGLV</sequence>
<organism evidence="1 2">
    <name type="scientific">Virgibacillus tibetensis</name>
    <dbReference type="NCBI Taxonomy" id="3042313"/>
    <lineage>
        <taxon>Bacteria</taxon>
        <taxon>Bacillati</taxon>
        <taxon>Bacillota</taxon>
        <taxon>Bacilli</taxon>
        <taxon>Bacillales</taxon>
        <taxon>Bacillaceae</taxon>
        <taxon>Virgibacillus</taxon>
    </lineage>
</organism>
<dbReference type="SUPFAM" id="SSF52309">
    <property type="entry name" value="N-(deoxy)ribosyltransferase-like"/>
    <property type="match status" value="1"/>
</dbReference>
<comment type="caution">
    <text evidence="1">The sequence shown here is derived from an EMBL/GenBank/DDBJ whole genome shotgun (WGS) entry which is preliminary data.</text>
</comment>